<dbReference type="Proteomes" id="UP001056608">
    <property type="component" value="Segment"/>
</dbReference>
<keyword evidence="1" id="KW-1133">Transmembrane helix</keyword>
<organism evidence="2 3">
    <name type="scientific">Xanthomonas phage Pfeifenkraut</name>
    <dbReference type="NCBI Taxonomy" id="2939132"/>
    <lineage>
        <taxon>Viruses</taxon>
        <taxon>Duplodnaviria</taxon>
        <taxon>Heunggongvirae</taxon>
        <taxon>Uroviricota</taxon>
        <taxon>Caudoviricetes</taxon>
        <taxon>Stanbaylleyvirinae</taxon>
        <taxon>Shirevirus</taxon>
        <taxon>Shirevirus pfeifenkraut</taxon>
    </lineage>
</organism>
<name>A0A9E7E356_9CAUD</name>
<gene>
    <name evidence="2" type="ORF">Pfeifenkraut_BL30033</name>
</gene>
<keyword evidence="3" id="KW-1185">Reference proteome</keyword>
<sequence length="105" mass="11786">MIQAWLAKKGAQLWAWLAAIGAAALVVFGFYQNAKRKGELDAKQEHAEAEVERIDGEAVRKVEQAQAQAQREVETIQGAKDETDKVNRLNDDAVIDKLHNDWSRD</sequence>
<evidence type="ECO:0000256" key="1">
    <source>
        <dbReference type="SAM" id="Phobius"/>
    </source>
</evidence>
<accession>A0A9E7E356</accession>
<keyword evidence="1" id="KW-0472">Membrane</keyword>
<feature type="transmembrane region" description="Helical" evidence="1">
    <location>
        <begin position="13"/>
        <end position="31"/>
    </location>
</feature>
<keyword evidence="1" id="KW-0812">Transmembrane</keyword>
<evidence type="ECO:0000313" key="3">
    <source>
        <dbReference type="Proteomes" id="UP001056608"/>
    </source>
</evidence>
<evidence type="ECO:0000313" key="2">
    <source>
        <dbReference type="EMBL" id="URA06930.1"/>
    </source>
</evidence>
<dbReference type="EMBL" id="ON189044">
    <property type="protein sequence ID" value="URA06930.1"/>
    <property type="molecule type" value="Genomic_DNA"/>
</dbReference>
<protein>
    <submittedName>
        <fullName evidence="2">Rz protein</fullName>
    </submittedName>
</protein>
<proteinExistence type="predicted"/>
<reference evidence="2" key="1">
    <citation type="journal article" date="2022" name="Viruses">
        <title>Isolation of novel Xanthomonas phages for the plant pathogens X. translucens and X. campestris.</title>
        <authorList>
            <person name="Erdrich S.H."/>
            <person name="Sharma V."/>
            <person name="Schurr U."/>
            <person name="Arsova B."/>
            <person name="Frunzke J."/>
        </authorList>
    </citation>
    <scope>NUCLEOTIDE SEQUENCE</scope>
</reference>